<dbReference type="GO" id="GO:0003743">
    <property type="term" value="F:translation initiation factor activity"/>
    <property type="evidence" value="ECO:0007669"/>
    <property type="project" value="UniProtKB-KW"/>
</dbReference>
<feature type="domain" description="Helicase C-terminal" evidence="17">
    <location>
        <begin position="252"/>
        <end position="413"/>
    </location>
</feature>
<evidence type="ECO:0000256" key="1">
    <source>
        <dbReference type="ARBA" id="ARBA00012552"/>
    </source>
</evidence>
<evidence type="ECO:0000256" key="11">
    <source>
        <dbReference type="ARBA" id="ARBA00030297"/>
    </source>
</evidence>
<dbReference type="EC" id="3.6.4.13" evidence="1"/>
<accession>A0AAV1YQ37</accession>
<keyword evidence="6 14" id="KW-0067">ATP-binding</keyword>
<organism evidence="19 20">
    <name type="scientific">Larinioides sclopetarius</name>
    <dbReference type="NCBI Taxonomy" id="280406"/>
    <lineage>
        <taxon>Eukaryota</taxon>
        <taxon>Metazoa</taxon>
        <taxon>Ecdysozoa</taxon>
        <taxon>Arthropoda</taxon>
        <taxon>Chelicerata</taxon>
        <taxon>Arachnida</taxon>
        <taxon>Araneae</taxon>
        <taxon>Araneomorphae</taxon>
        <taxon>Entelegynae</taxon>
        <taxon>Araneoidea</taxon>
        <taxon>Araneidae</taxon>
        <taxon>Larinioides</taxon>
    </lineage>
</organism>
<dbReference type="InterPro" id="IPR014014">
    <property type="entry name" value="RNA_helicase_DEAD_Q_motif"/>
</dbReference>
<evidence type="ECO:0000259" key="18">
    <source>
        <dbReference type="PROSITE" id="PS51195"/>
    </source>
</evidence>
<dbReference type="PANTHER" id="PTHR47958">
    <property type="entry name" value="ATP-DEPENDENT RNA HELICASE DBP3"/>
    <property type="match status" value="1"/>
</dbReference>
<evidence type="ECO:0000256" key="13">
    <source>
        <dbReference type="PROSITE-ProRule" id="PRU00552"/>
    </source>
</evidence>
<dbReference type="AlphaFoldDB" id="A0AAV1YQ37"/>
<comment type="caution">
    <text evidence="19">The sequence shown here is derived from an EMBL/GenBank/DDBJ whole genome shotgun (WGS) entry which is preliminary data.</text>
</comment>
<name>A0AAV1YQ37_9ARAC</name>
<feature type="domain" description="DEAD-box RNA helicase Q" evidence="18">
    <location>
        <begin position="40"/>
        <end position="68"/>
    </location>
</feature>
<dbReference type="EMBL" id="CAXIEN010000001">
    <property type="protein sequence ID" value="CAL1260903.1"/>
    <property type="molecule type" value="Genomic_DNA"/>
</dbReference>
<dbReference type="PROSITE" id="PS51194">
    <property type="entry name" value="HELICASE_CTER"/>
    <property type="match status" value="1"/>
</dbReference>
<dbReference type="Proteomes" id="UP001497382">
    <property type="component" value="Unassembled WGS sequence"/>
</dbReference>
<dbReference type="Pfam" id="PF00271">
    <property type="entry name" value="Helicase_C"/>
    <property type="match status" value="1"/>
</dbReference>
<dbReference type="Pfam" id="PF00270">
    <property type="entry name" value="DEAD"/>
    <property type="match status" value="1"/>
</dbReference>
<feature type="compositionally biased region" description="Basic and acidic residues" evidence="15">
    <location>
        <begin position="1"/>
        <end position="20"/>
    </location>
</feature>
<dbReference type="SUPFAM" id="SSF52540">
    <property type="entry name" value="P-loop containing nucleoside triphosphate hydrolases"/>
    <property type="match status" value="1"/>
</dbReference>
<evidence type="ECO:0000256" key="14">
    <source>
        <dbReference type="RuleBase" id="RU000492"/>
    </source>
</evidence>
<dbReference type="SMART" id="SM00487">
    <property type="entry name" value="DEXDc"/>
    <property type="match status" value="1"/>
</dbReference>
<evidence type="ECO:0000313" key="20">
    <source>
        <dbReference type="Proteomes" id="UP001497382"/>
    </source>
</evidence>
<dbReference type="GO" id="GO:0003723">
    <property type="term" value="F:RNA binding"/>
    <property type="evidence" value="ECO:0007669"/>
    <property type="project" value="UniProtKB-KW"/>
</dbReference>
<dbReference type="CDD" id="cd18787">
    <property type="entry name" value="SF2_C_DEAD"/>
    <property type="match status" value="1"/>
</dbReference>
<feature type="region of interest" description="Disordered" evidence="15">
    <location>
        <begin position="1"/>
        <end position="27"/>
    </location>
</feature>
<dbReference type="SMART" id="SM00490">
    <property type="entry name" value="HELICc"/>
    <property type="match status" value="1"/>
</dbReference>
<dbReference type="GO" id="GO:0005524">
    <property type="term" value="F:ATP binding"/>
    <property type="evidence" value="ECO:0007669"/>
    <property type="project" value="UniProtKB-KW"/>
</dbReference>
<dbReference type="PROSITE" id="PS00039">
    <property type="entry name" value="DEAD_ATP_HELICASE"/>
    <property type="match status" value="1"/>
</dbReference>
<feature type="domain" description="Helicase ATP-binding" evidence="16">
    <location>
        <begin position="71"/>
        <end position="241"/>
    </location>
</feature>
<gene>
    <name evidence="19" type="ORF">LARSCL_LOCUS97</name>
</gene>
<dbReference type="GO" id="GO:0003724">
    <property type="term" value="F:RNA helicase activity"/>
    <property type="evidence" value="ECO:0007669"/>
    <property type="project" value="UniProtKB-EC"/>
</dbReference>
<keyword evidence="7" id="KW-0694">RNA-binding</keyword>
<dbReference type="InterPro" id="IPR027417">
    <property type="entry name" value="P-loop_NTPase"/>
</dbReference>
<evidence type="ECO:0000313" key="19">
    <source>
        <dbReference type="EMBL" id="CAL1260903.1"/>
    </source>
</evidence>
<dbReference type="FunFam" id="3.40.50.300:FF:000089">
    <property type="entry name" value="Eukaryotic initiation factor 4A-II"/>
    <property type="match status" value="1"/>
</dbReference>
<dbReference type="InterPro" id="IPR011545">
    <property type="entry name" value="DEAD/DEAH_box_helicase_dom"/>
</dbReference>
<evidence type="ECO:0000256" key="9">
    <source>
        <dbReference type="ARBA" id="ARBA00024352"/>
    </source>
</evidence>
<feature type="short sequence motif" description="Q motif" evidence="13">
    <location>
        <begin position="40"/>
        <end position="68"/>
    </location>
</feature>
<comment type="similarity">
    <text evidence="9">Belongs to the DEAD box helicase family. eIF4A subfamily.</text>
</comment>
<dbReference type="CDD" id="cd18046">
    <property type="entry name" value="DEADc_EIF4AII_EIF4AI_DDX2"/>
    <property type="match status" value="1"/>
</dbReference>
<comment type="catalytic activity">
    <reaction evidence="12">
        <text>ATP + H2O = ADP + phosphate + H(+)</text>
        <dbReference type="Rhea" id="RHEA:13065"/>
        <dbReference type="ChEBI" id="CHEBI:15377"/>
        <dbReference type="ChEBI" id="CHEBI:15378"/>
        <dbReference type="ChEBI" id="CHEBI:30616"/>
        <dbReference type="ChEBI" id="CHEBI:43474"/>
        <dbReference type="ChEBI" id="CHEBI:456216"/>
        <dbReference type="EC" id="3.6.4.13"/>
    </reaction>
</comment>
<dbReference type="Gene3D" id="3.40.50.300">
    <property type="entry name" value="P-loop containing nucleotide triphosphate hydrolases"/>
    <property type="match status" value="2"/>
</dbReference>
<reference evidence="19 20" key="1">
    <citation type="submission" date="2024-04" db="EMBL/GenBank/DDBJ databases">
        <authorList>
            <person name="Rising A."/>
            <person name="Reimegard J."/>
            <person name="Sonavane S."/>
            <person name="Akerstrom W."/>
            <person name="Nylinder S."/>
            <person name="Hedman E."/>
            <person name="Kallberg Y."/>
        </authorList>
    </citation>
    <scope>NUCLEOTIDE SEQUENCE [LARGE SCALE GENOMIC DNA]</scope>
</reference>
<evidence type="ECO:0000256" key="6">
    <source>
        <dbReference type="ARBA" id="ARBA00022840"/>
    </source>
</evidence>
<evidence type="ECO:0000256" key="3">
    <source>
        <dbReference type="ARBA" id="ARBA00022741"/>
    </source>
</evidence>
<dbReference type="PROSITE" id="PS51195">
    <property type="entry name" value="Q_MOTIF"/>
    <property type="match status" value="1"/>
</dbReference>
<evidence type="ECO:0000256" key="15">
    <source>
        <dbReference type="SAM" id="MobiDB-lite"/>
    </source>
</evidence>
<evidence type="ECO:0000256" key="5">
    <source>
        <dbReference type="ARBA" id="ARBA00022806"/>
    </source>
</evidence>
<keyword evidence="5 14" id="KW-0347">Helicase</keyword>
<evidence type="ECO:0000256" key="7">
    <source>
        <dbReference type="ARBA" id="ARBA00022884"/>
    </source>
</evidence>
<evidence type="ECO:0000256" key="2">
    <source>
        <dbReference type="ARBA" id="ARBA00022540"/>
    </source>
</evidence>
<dbReference type="PROSITE" id="PS51192">
    <property type="entry name" value="HELICASE_ATP_BIND_1"/>
    <property type="match status" value="1"/>
</dbReference>
<evidence type="ECO:0000259" key="17">
    <source>
        <dbReference type="PROSITE" id="PS51194"/>
    </source>
</evidence>
<dbReference type="GO" id="GO:0016787">
    <property type="term" value="F:hydrolase activity"/>
    <property type="evidence" value="ECO:0007669"/>
    <property type="project" value="UniProtKB-KW"/>
</dbReference>
<evidence type="ECO:0000256" key="12">
    <source>
        <dbReference type="ARBA" id="ARBA00047984"/>
    </source>
</evidence>
<protein>
    <recommendedName>
        <fullName evidence="10">Eukaryotic initiation factor 4A</fullName>
        <ecNumber evidence="1">3.6.4.13</ecNumber>
    </recommendedName>
    <alternativeName>
        <fullName evidence="11">ATP-dependent RNA helicase eIF4A</fullName>
    </alternativeName>
</protein>
<dbReference type="InterPro" id="IPR001650">
    <property type="entry name" value="Helicase_C-like"/>
</dbReference>
<evidence type="ECO:0000256" key="4">
    <source>
        <dbReference type="ARBA" id="ARBA00022801"/>
    </source>
</evidence>
<sequence>MDLRNGPEFERNGEREHEYDGPPGMDANGIIESNWEEVVDSFDNMNLNEDLLRGIYAYGFEKPSAIQQRAIIPCVKGMDVIAQAQSGTGKTATFSIAILQQLNPNNRETQALILAPTRELAQQIQKVVIALGDYMGAQCHACIGGTNVREDIRKLEMGVHVVVGTPGRVFDMINRKALRTEHIRMFVLDEADEMLSRGFKDQIYDVFRMLNSNIQVILLSATMPADVLEVTKQFMRDPIRILVKKEELTLEGIKQFYIAVDREEWKLDTLCDLYETLTITQAVIFCNTRRKVDWLTDKMRSKDFTVSALHGDMDQKERDIIMREFRSGSSRVLITTDILARGIDVQQVSLVINYDLPTNRENYIHRIGRGGRFGRKGVAINFITEDDKRSLRDIEQFYNTQIEEMPLNVADLI</sequence>
<evidence type="ECO:0000259" key="16">
    <source>
        <dbReference type="PROSITE" id="PS51192"/>
    </source>
</evidence>
<dbReference type="FunFam" id="3.40.50.300:FF:000031">
    <property type="entry name" value="Eukaryotic initiation factor 4A-III"/>
    <property type="match status" value="1"/>
</dbReference>
<evidence type="ECO:0000256" key="8">
    <source>
        <dbReference type="ARBA" id="ARBA00022917"/>
    </source>
</evidence>
<keyword evidence="4 14" id="KW-0378">Hydrolase</keyword>
<proteinExistence type="inferred from homology"/>
<keyword evidence="20" id="KW-1185">Reference proteome</keyword>
<keyword evidence="8" id="KW-0648">Protein biosynthesis</keyword>
<dbReference type="InterPro" id="IPR044728">
    <property type="entry name" value="EIF4A_DEADc"/>
</dbReference>
<dbReference type="InterPro" id="IPR000629">
    <property type="entry name" value="RNA-helicase_DEAD-box_CS"/>
</dbReference>
<dbReference type="InterPro" id="IPR014001">
    <property type="entry name" value="Helicase_ATP-bd"/>
</dbReference>
<keyword evidence="3 14" id="KW-0547">Nucleotide-binding</keyword>
<evidence type="ECO:0000256" key="10">
    <source>
        <dbReference type="ARBA" id="ARBA00024436"/>
    </source>
</evidence>
<keyword evidence="2" id="KW-0396">Initiation factor</keyword>